<dbReference type="InterPro" id="IPR011047">
    <property type="entry name" value="Quinoprotein_ADH-like_sf"/>
</dbReference>
<protein>
    <recommendedName>
        <fullName evidence="1">F-box domain-containing protein</fullName>
    </recommendedName>
</protein>
<evidence type="ECO:0000259" key="1">
    <source>
        <dbReference type="SMART" id="SM00256"/>
    </source>
</evidence>
<accession>A0ABQ7N7L7</accession>
<comment type="caution">
    <text evidence="2">The sequence shown here is derived from an EMBL/GenBank/DDBJ whole genome shotgun (WGS) entry which is preliminary data.</text>
</comment>
<proteinExistence type="predicted"/>
<dbReference type="PANTHER" id="PTHR44259">
    <property type="entry name" value="OS07G0183000 PROTEIN-RELATED"/>
    <property type="match status" value="1"/>
</dbReference>
<evidence type="ECO:0000313" key="3">
    <source>
        <dbReference type="Proteomes" id="UP000823674"/>
    </source>
</evidence>
<dbReference type="InterPro" id="IPR001810">
    <property type="entry name" value="F-box_dom"/>
</dbReference>
<dbReference type="PANTHER" id="PTHR44259:SF25">
    <property type="entry name" value="F-BOX DOMAIN-CONTAINING PROTEIN"/>
    <property type="match status" value="1"/>
</dbReference>
<dbReference type="SUPFAM" id="SSF81383">
    <property type="entry name" value="F-box domain"/>
    <property type="match status" value="1"/>
</dbReference>
<dbReference type="InterPro" id="IPR036047">
    <property type="entry name" value="F-box-like_dom_sf"/>
</dbReference>
<reference evidence="2 3" key="1">
    <citation type="submission" date="2021-03" db="EMBL/GenBank/DDBJ databases">
        <authorList>
            <person name="King G.J."/>
            <person name="Bancroft I."/>
            <person name="Baten A."/>
            <person name="Bloomfield J."/>
            <person name="Borpatragohain P."/>
            <person name="He Z."/>
            <person name="Irish N."/>
            <person name="Irwin J."/>
            <person name="Liu K."/>
            <person name="Mauleon R.P."/>
            <person name="Moore J."/>
            <person name="Morris R."/>
            <person name="Ostergaard L."/>
            <person name="Wang B."/>
            <person name="Wells R."/>
        </authorList>
    </citation>
    <scope>NUCLEOTIDE SEQUENCE [LARGE SCALE GENOMIC DNA]</scope>
    <source>
        <strain evidence="2">R-o-18</strain>
        <tissue evidence="2">Leaf</tissue>
    </source>
</reference>
<dbReference type="EMBL" id="JADBGQ010000003">
    <property type="protein sequence ID" value="KAG5406883.1"/>
    <property type="molecule type" value="Genomic_DNA"/>
</dbReference>
<dbReference type="Pfam" id="PF00646">
    <property type="entry name" value="F-box"/>
    <property type="match status" value="1"/>
</dbReference>
<evidence type="ECO:0000313" key="2">
    <source>
        <dbReference type="EMBL" id="KAG5406883.1"/>
    </source>
</evidence>
<organism evidence="2 3">
    <name type="scientific">Brassica rapa subsp. trilocularis</name>
    <dbReference type="NCBI Taxonomy" id="1813537"/>
    <lineage>
        <taxon>Eukaryota</taxon>
        <taxon>Viridiplantae</taxon>
        <taxon>Streptophyta</taxon>
        <taxon>Embryophyta</taxon>
        <taxon>Tracheophyta</taxon>
        <taxon>Spermatophyta</taxon>
        <taxon>Magnoliopsida</taxon>
        <taxon>eudicotyledons</taxon>
        <taxon>Gunneridae</taxon>
        <taxon>Pentapetalae</taxon>
        <taxon>rosids</taxon>
        <taxon>malvids</taxon>
        <taxon>Brassicales</taxon>
        <taxon>Brassicaceae</taxon>
        <taxon>Brassiceae</taxon>
        <taxon>Brassica</taxon>
    </lineage>
</organism>
<dbReference type="InterPro" id="IPR050942">
    <property type="entry name" value="F-box_BR-signaling"/>
</dbReference>
<keyword evidence="3" id="KW-1185">Reference proteome</keyword>
<sequence length="833" mass="96698">MASLPLALAQSPPPLHCWSELPLDLMQLIFERLGFTDFERAKSVCSSWLSGSRQSKPNNKIPWMILLPKKKNYFLLFNPEDREEKLYKTQHLGDDFAHSVCFATCRSWLLMAILPVERLYILNLLTLERINLPISCGSYNTILWIDERSKDYLVIGEDLAYFKKGDNSWKKISEQLSGSLKGMVFKDHKLYGLTKEELRIFDFSGEFPMQVSRVNVGGGMRSPEPWKFYELRRRNNVVLTLGGDVLIVRSKSPCMSYSWNFRIFKMDSSNGKIKWKEIFSLGDEAIILDLGITVLAKDQEGITNNSIYFTAHEMDWFDNDIFVFNLDTNKVEQLPQLVSSISFSEAHWFLPSFRNGTYPARDPPWWPFGCPNVEKLRTRHLFHPIHHNLHPGLLDLRLLVSSERKKTKTLFSPIFRLMASHVVFTMEVTRSGPKRNLHCWSELPLDLMRLVFDRLGFADFERARTDKNYGLLFNPEEKDKFYDTQDLVNDFGKSSCVATYKSWLLMITYTEEVYLYNPYILDLLTRERINLLSFESDYGFISPVLWIDEKTKDYLVVRMCNEENAVSIRKGDNSWKPITQLQFPCIYECYNMVYKDHKLYCLDHYNLTIFDFSGHVSSQVFEISVDGCVNRTTVAGAIRHLGTIPCKRYLACYKNSMVVTVDGDVLILNSVRESMSYIWDFKIYKMGSLTGSKWEEIFSFEPGAQQPNVLRLSQPVLAIHEEIQPATTYYHLDSSHKQSLHGQEYTHCVGSEQHGQNKTILLELGITVLAKDIEGIKRNSIYFNGFDSVNPYDENDILIFNLDTKKVEKLNQFVCLSVQCSNARWFLPTFKRE</sequence>
<dbReference type="SMART" id="SM00256">
    <property type="entry name" value="FBOX"/>
    <property type="match status" value="1"/>
</dbReference>
<dbReference type="Proteomes" id="UP000823674">
    <property type="component" value="Chromosome A03"/>
</dbReference>
<dbReference type="Pfam" id="PF03478">
    <property type="entry name" value="Beta-prop_KIB1-4"/>
    <property type="match status" value="2"/>
</dbReference>
<name>A0ABQ7N7L7_BRACM</name>
<dbReference type="Gene3D" id="1.20.1280.50">
    <property type="match status" value="1"/>
</dbReference>
<dbReference type="InterPro" id="IPR005174">
    <property type="entry name" value="KIB1-4_b-propeller"/>
</dbReference>
<dbReference type="SUPFAM" id="SSF50998">
    <property type="entry name" value="Quinoprotein alcohol dehydrogenase-like"/>
    <property type="match status" value="1"/>
</dbReference>
<feature type="domain" description="F-box" evidence="1">
    <location>
        <begin position="21"/>
        <end position="61"/>
    </location>
</feature>
<gene>
    <name evidence="2" type="primary">A03p057030.1_BraROA</name>
    <name evidence="2" type="ORF">IGI04_013002</name>
</gene>